<dbReference type="InterPro" id="IPR056536">
    <property type="entry name" value="TPR_NUP160_C"/>
</dbReference>
<dbReference type="InterPro" id="IPR021717">
    <property type="entry name" value="Nucleoporin_Nup160"/>
</dbReference>
<evidence type="ECO:0000256" key="4">
    <source>
        <dbReference type="SAM" id="MobiDB-lite"/>
    </source>
</evidence>
<comment type="subcellular location">
    <subcellularLocation>
        <location evidence="1">Nucleus</location>
    </subcellularLocation>
</comment>
<feature type="region of interest" description="Disordered" evidence="4">
    <location>
        <begin position="28"/>
        <end position="50"/>
    </location>
</feature>
<keyword evidence="2" id="KW-0813">Transport</keyword>
<evidence type="ECO:0000259" key="6">
    <source>
        <dbReference type="Pfam" id="PF23300"/>
    </source>
</evidence>
<sequence>MDRGLIVAAQLSSLFPSVQAASIPIQTTRHTSSLPPSPDASDPPPEHASYSAVLHTPSTGTILLRVLHSGLILEIVSLSTSVPPVRFVFPALVLPSPAIFLWETELHIVAVTSTGSLYRIVLPIDGGFDLWLHQTANTWTREYHIKNFSGPLDGLVHVQGTHCVVISQPGGSLLRLETDYLGSNGSDDEWSETVFQHASFLSSLTSFLPNLTSNHSNGSEIISIATHQWPTDVGHIWTLSRDRNLRFWKAKIGCVATKMLSLFPSREPTPVPGNPRAPHILLDAEHQTLLRVFSTPANEDHIYVLAFIPTPSSPASGGSFQLLGTVSDQFYEIGTIECSKHSAHCHLQDFMVISDVLYTLWDRQGQSLVEKAVLNTAEFNDGDFRALPWQSSSYARETELTPDYLEELLLSPGSLTDKFFEAIMRPGMFSALTLRTAIEQYSETCASLSGPLPSQLSTTYATVGENIAAVVGCTVTLNRDPHTGALQHENYWSALKRDWEGFIARCRELERSARWPLVLGAKGHGDVIVVERERVGSLVAEDLPIRLHRNLSGDRQVEPVYSIFGILWGLHNKLGAPFMLGLESRLLDIVHQESAFSFADIIQDQVLRVKFAETLDEGAKIWMSGRLQSISDIDASTRTALDVIGGFDSEVKREEDEVELLLPPPHSDWSRALTATYVTATVNARYDLSLSLVTLLFFFSDQLDDWDPALLAEVFAVFRGIAILRFLSRQPAGDPGGSKPVAEDAAADDVIARLRNMQVSRSLRGTHFMPTYSLIHRLLVQPADTLGLPGAAHRFLDATGLLQSISPANATRYEVIFCERLRALGYYESAKEIISCLPRTAGVIYVHARLWLNVGRADDAAHLMEKLAGAFGPDNALSPEDHEALSFVLPASDPFDSAFFFYLHASKLFKAASLVQYEVLFAQFALSVAPPEADTSSLWSTIIKGYTDLSLYDDAYSSLIATPYEKQKRECVAQLVYRMCEDNSVEKLVSFNFPGFADEVEDALAFKARNVDPRLHPSYSRILYSWHTFRGDHRSAALVMYQRARRLQDLIASDISLSAALAGQQQEAYMIAINSLSLVDRNNAWILLPVLVTEHACEQPHKRRKLSKHIPESRFTPGTHDSEVVTLSEIQYEHALLSAQLDVIQREPALSSFADIPPESIVLRLAQANRFNAALATASSLKVDMTDLFAHLTTQCLRLSRNPDAVIQEDNSDWLLTDKISSWPGSPADRGWRYLRQSLERHDGPSTDYKYAKIALETILSLQRASPPPPWLIYSLEDHHHEYLIRVNLRYENLDQCISQALRLLQKADAGLSRDPAKHAASTWLPYTLIDQVLVAASEHDSPPPGLAQLRSELAQRLKRMQKLSNFTT</sequence>
<dbReference type="Pfam" id="PF11715">
    <property type="entry name" value="Beta-prop_Nup120_160"/>
    <property type="match status" value="1"/>
</dbReference>
<proteinExistence type="predicted"/>
<dbReference type="GO" id="GO:0005643">
    <property type="term" value="C:nuclear pore"/>
    <property type="evidence" value="ECO:0007669"/>
    <property type="project" value="UniProtKB-ARBA"/>
</dbReference>
<evidence type="ECO:0000256" key="3">
    <source>
        <dbReference type="ARBA" id="ARBA00023242"/>
    </source>
</evidence>
<evidence type="ECO:0000256" key="1">
    <source>
        <dbReference type="ARBA" id="ARBA00004123"/>
    </source>
</evidence>
<evidence type="ECO:0000313" key="8">
    <source>
        <dbReference type="EMBL" id="KAJ7087255.1"/>
    </source>
</evidence>
<dbReference type="Pfam" id="PF23347">
    <property type="entry name" value="TPR_Nup160_C"/>
    <property type="match status" value="1"/>
</dbReference>
<keyword evidence="3" id="KW-0539">Nucleus</keyword>
<organism evidence="8 9">
    <name type="scientific">Mycena belliarum</name>
    <dbReference type="NCBI Taxonomy" id="1033014"/>
    <lineage>
        <taxon>Eukaryota</taxon>
        <taxon>Fungi</taxon>
        <taxon>Dikarya</taxon>
        <taxon>Basidiomycota</taxon>
        <taxon>Agaricomycotina</taxon>
        <taxon>Agaricomycetes</taxon>
        <taxon>Agaricomycetidae</taxon>
        <taxon>Agaricales</taxon>
        <taxon>Marasmiineae</taxon>
        <taxon>Mycenaceae</taxon>
        <taxon>Mycena</taxon>
    </lineage>
</organism>
<gene>
    <name evidence="8" type="ORF">B0H15DRAFT_843254</name>
</gene>
<evidence type="ECO:0000313" key="9">
    <source>
        <dbReference type="Proteomes" id="UP001222325"/>
    </source>
</evidence>
<evidence type="ECO:0000259" key="5">
    <source>
        <dbReference type="Pfam" id="PF11715"/>
    </source>
</evidence>
<protein>
    <submittedName>
        <fullName evidence="8">Nucleoporin Nup120/160-domain-containing protein</fullName>
    </submittedName>
</protein>
<dbReference type="InterPro" id="IPR059141">
    <property type="entry name" value="Beta-prop_Nup120_160"/>
</dbReference>
<comment type="caution">
    <text evidence="8">The sequence shown here is derived from an EMBL/GenBank/DDBJ whole genome shotgun (WGS) entry which is preliminary data.</text>
</comment>
<evidence type="ECO:0000259" key="7">
    <source>
        <dbReference type="Pfam" id="PF23347"/>
    </source>
</evidence>
<dbReference type="InterPro" id="IPR056548">
    <property type="entry name" value="HEAT_Nup120"/>
</dbReference>
<feature type="domain" description="Nucleoporin nup120-like HEAT repeat" evidence="6">
    <location>
        <begin position="817"/>
        <end position="981"/>
    </location>
</feature>
<reference evidence="8" key="1">
    <citation type="submission" date="2023-03" db="EMBL/GenBank/DDBJ databases">
        <title>Massive genome expansion in bonnet fungi (Mycena s.s.) driven by repeated elements and novel gene families across ecological guilds.</title>
        <authorList>
            <consortium name="Lawrence Berkeley National Laboratory"/>
            <person name="Harder C.B."/>
            <person name="Miyauchi S."/>
            <person name="Viragh M."/>
            <person name="Kuo A."/>
            <person name="Thoen E."/>
            <person name="Andreopoulos B."/>
            <person name="Lu D."/>
            <person name="Skrede I."/>
            <person name="Drula E."/>
            <person name="Henrissat B."/>
            <person name="Morin E."/>
            <person name="Kohler A."/>
            <person name="Barry K."/>
            <person name="LaButti K."/>
            <person name="Morin E."/>
            <person name="Salamov A."/>
            <person name="Lipzen A."/>
            <person name="Mereny Z."/>
            <person name="Hegedus B."/>
            <person name="Baldrian P."/>
            <person name="Stursova M."/>
            <person name="Weitz H."/>
            <person name="Taylor A."/>
            <person name="Grigoriev I.V."/>
            <person name="Nagy L.G."/>
            <person name="Martin F."/>
            <person name="Kauserud H."/>
        </authorList>
    </citation>
    <scope>NUCLEOTIDE SEQUENCE</scope>
    <source>
        <strain evidence="8">CBHHK173m</strain>
    </source>
</reference>
<evidence type="ECO:0000256" key="2">
    <source>
        <dbReference type="ARBA" id="ARBA00022448"/>
    </source>
</evidence>
<dbReference type="Proteomes" id="UP001222325">
    <property type="component" value="Unassembled WGS sequence"/>
</dbReference>
<name>A0AAD6XLL1_9AGAR</name>
<feature type="domain" description="Nucleoporin Nup120/160 beta-propeller" evidence="5">
    <location>
        <begin position="61"/>
        <end position="535"/>
    </location>
</feature>
<dbReference type="PANTHER" id="PTHR21286">
    <property type="entry name" value="NUCLEAR PORE COMPLEX PROTEIN NUP160"/>
    <property type="match status" value="1"/>
</dbReference>
<accession>A0AAD6XLL1</accession>
<dbReference type="GO" id="GO:0017056">
    <property type="term" value="F:structural constituent of nuclear pore"/>
    <property type="evidence" value="ECO:0007669"/>
    <property type="project" value="TreeGrafter"/>
</dbReference>
<keyword evidence="9" id="KW-1185">Reference proteome</keyword>
<feature type="domain" description="NUP160 C-terminal TPR" evidence="7">
    <location>
        <begin position="1127"/>
        <end position="1362"/>
    </location>
</feature>
<dbReference type="Pfam" id="PF23300">
    <property type="entry name" value="HEAT_Nup120"/>
    <property type="match status" value="1"/>
</dbReference>
<dbReference type="EMBL" id="JARJCN010000029">
    <property type="protein sequence ID" value="KAJ7087255.1"/>
    <property type="molecule type" value="Genomic_DNA"/>
</dbReference>
<dbReference type="PANTHER" id="PTHR21286:SF0">
    <property type="entry name" value="NUCLEAR PORE COMPLEX PROTEIN NUP160"/>
    <property type="match status" value="1"/>
</dbReference>